<feature type="compositionally biased region" description="Polar residues" evidence="2">
    <location>
        <begin position="864"/>
        <end position="873"/>
    </location>
</feature>
<keyword evidence="3" id="KW-1133">Transmembrane helix</keyword>
<evidence type="ECO:0000256" key="1">
    <source>
        <dbReference type="SAM" id="Coils"/>
    </source>
</evidence>
<proteinExistence type="predicted"/>
<evidence type="ECO:0000256" key="3">
    <source>
        <dbReference type="SAM" id="Phobius"/>
    </source>
</evidence>
<protein>
    <recommendedName>
        <fullName evidence="6">Phage-related minor tail protein</fullName>
    </recommendedName>
</protein>
<name>A0A923KHA8_9BURK</name>
<dbReference type="RefSeq" id="WP_186910423.1">
    <property type="nucleotide sequence ID" value="NZ_JACOFV010000001.1"/>
</dbReference>
<feature type="transmembrane region" description="Helical" evidence="3">
    <location>
        <begin position="655"/>
        <end position="673"/>
    </location>
</feature>
<dbReference type="PANTHER" id="PTHR37813:SF1">
    <property type="entry name" value="FELS-2 PROPHAGE PROTEIN"/>
    <property type="match status" value="1"/>
</dbReference>
<keyword evidence="1" id="KW-0175">Coiled coil</keyword>
<keyword evidence="3" id="KW-0812">Transmembrane</keyword>
<feature type="transmembrane region" description="Helical" evidence="3">
    <location>
        <begin position="628"/>
        <end position="649"/>
    </location>
</feature>
<evidence type="ECO:0000313" key="4">
    <source>
        <dbReference type="EMBL" id="MBC3860472.1"/>
    </source>
</evidence>
<dbReference type="PANTHER" id="PTHR37813">
    <property type="entry name" value="FELS-2 PROPHAGE PROTEIN"/>
    <property type="match status" value="1"/>
</dbReference>
<feature type="transmembrane region" description="Helical" evidence="3">
    <location>
        <begin position="565"/>
        <end position="590"/>
    </location>
</feature>
<sequence length="924" mass="99916">MSERDLKLQVVFSMIEKITAPLKRIIGESTASGKALKALRDRLKDLDSQQKALSGFRQLHTGLQETANRLDAARQRAKMLAEQMQATEQPTRTMTREFERATKTAKLIKEQHQRETQQLQVLRDKLSAAGISTYQLAQHERSLRNNIADTNAQITAQQHKLSELAKRHEQVSAAKKKMESTRTAAGNATMSGMGMAMAGTAMSVPVIQSLGEAKHFETEIQRIRALGMGDAISNDAIKFSQAMQTYGTSSLENLELMRDSLTVFADLHHAQMVLPTLAKMKFANAAMYDEQTGAEKGQSFMNMLKVIELRGGLASEKKFEHEANLVQKVLTATGGRVGPDEWLNFIKTGGVAAKSLQDEAFFYKMEPLIQEMGGHRVGTGLMSAYANLYQGHTTVRAAQEMGRLDLLDPGKVEYNKIGMIKQIKPGALAGGEVLKSDPMAWLETVLLPKLAAKGITDPEQIKDTIATIMTNRTASNLFTQMYLQREQIHKNAKLNAGAADIDTLNRGAHATTKGRELEALAKISSAKQQIGTQILPLYASALEKLASVLQTVTTFMKEHSTTAKVLAISFAGLSALLVVLGTLTIVFASIIGPFALFRYGMTLLKIESAAAPGILARLGTAFVRLGPLAMRAGSFLLIAGRALVSFGIAALASPIGLIIAAIALLAAGAYLLYKNWEPVKAYFVGLWAQIRQSFNDGIAWLSALTSRFTEFGSNLVQGLINGIRNGMTAVKETITSLGSNVVDWFKEKLGIHSPSVVFTELGQFTMQGLSNGLANGEGQAVNQVSQLANRLTKMAGGLALTTSIVPAMAAMPHATFDPLSASATPTIRSYPAPTLPPLVSPRKAVDQPALNLTPLNVDRRPPVASNSTNAAPAMHSNDTIQITINPPAGTDAQAIAKAVAAELDKRERQRAATRRSSMHDYDDM</sequence>
<feature type="region of interest" description="Disordered" evidence="2">
    <location>
        <begin position="853"/>
        <end position="873"/>
    </location>
</feature>
<reference evidence="4" key="1">
    <citation type="submission" date="2020-08" db="EMBL/GenBank/DDBJ databases">
        <title>Novel species isolated from subtropical streams in China.</title>
        <authorList>
            <person name="Lu H."/>
        </authorList>
    </citation>
    <scope>NUCLEOTIDE SEQUENCE</scope>
    <source>
        <strain evidence="4">KACC 12607</strain>
    </source>
</reference>
<accession>A0A923KHA8</accession>
<dbReference type="EMBL" id="JACOFV010000001">
    <property type="protein sequence ID" value="MBC3860472.1"/>
    <property type="molecule type" value="Genomic_DNA"/>
</dbReference>
<keyword evidence="3" id="KW-0472">Membrane</keyword>
<dbReference type="AlphaFoldDB" id="A0A923KHA8"/>
<gene>
    <name evidence="4" type="ORF">H8K32_00020</name>
</gene>
<keyword evidence="5" id="KW-1185">Reference proteome</keyword>
<evidence type="ECO:0000313" key="5">
    <source>
        <dbReference type="Proteomes" id="UP000634011"/>
    </source>
</evidence>
<comment type="caution">
    <text evidence="4">The sequence shown here is derived from an EMBL/GenBank/DDBJ whole genome shotgun (WGS) entry which is preliminary data.</text>
</comment>
<evidence type="ECO:0000256" key="2">
    <source>
        <dbReference type="SAM" id="MobiDB-lite"/>
    </source>
</evidence>
<organism evidence="4 5">
    <name type="scientific">Undibacterium jejuense</name>
    <dbReference type="NCBI Taxonomy" id="1344949"/>
    <lineage>
        <taxon>Bacteria</taxon>
        <taxon>Pseudomonadati</taxon>
        <taxon>Pseudomonadota</taxon>
        <taxon>Betaproteobacteria</taxon>
        <taxon>Burkholderiales</taxon>
        <taxon>Oxalobacteraceae</taxon>
        <taxon>Undibacterium</taxon>
    </lineage>
</organism>
<feature type="coiled-coil region" evidence="1">
    <location>
        <begin position="63"/>
        <end position="181"/>
    </location>
</feature>
<feature type="region of interest" description="Disordered" evidence="2">
    <location>
        <begin position="904"/>
        <end position="924"/>
    </location>
</feature>
<evidence type="ECO:0008006" key="6">
    <source>
        <dbReference type="Google" id="ProtNLM"/>
    </source>
</evidence>
<dbReference type="Proteomes" id="UP000634011">
    <property type="component" value="Unassembled WGS sequence"/>
</dbReference>